<proteinExistence type="predicted"/>
<dbReference type="Pfam" id="PF07797">
    <property type="entry name" value="DUF1639"/>
    <property type="match status" value="1"/>
</dbReference>
<feature type="compositionally biased region" description="Basic and acidic residues" evidence="1">
    <location>
        <begin position="7"/>
        <end position="23"/>
    </location>
</feature>
<reference evidence="2 3" key="1">
    <citation type="journal article" date="2023" name="BMC Biotechnol.">
        <title>Vitis rotundifolia cv Carlos genome sequencing.</title>
        <authorList>
            <person name="Huff M."/>
            <person name="Hulse-Kemp A."/>
            <person name="Scheffler B."/>
            <person name="Youngblood R."/>
            <person name="Simpson S."/>
            <person name="Babiker E."/>
            <person name="Staton M."/>
        </authorList>
    </citation>
    <scope>NUCLEOTIDE SEQUENCE [LARGE SCALE GENOMIC DNA]</scope>
    <source>
        <tissue evidence="2">Leaf</tissue>
    </source>
</reference>
<evidence type="ECO:0000256" key="1">
    <source>
        <dbReference type="SAM" id="MobiDB-lite"/>
    </source>
</evidence>
<keyword evidence="3" id="KW-1185">Reference proteome</keyword>
<name>A0AA39AIM5_VITRO</name>
<protein>
    <recommendedName>
        <fullName evidence="4">DUF1639 family protein</fullName>
    </recommendedName>
</protein>
<evidence type="ECO:0000313" key="3">
    <source>
        <dbReference type="Proteomes" id="UP001168098"/>
    </source>
</evidence>
<accession>A0AA39AIM5</accession>
<sequence length="259" mass="28767">MVITGSEGERVSELKTMGPERSKPLHNFAMPSLKWGNQRFLRCMKVNSNGEVGSDDGRSSDLVRGRRESESEKRRSLTCSESLEKSPTRSSPIGGKGKGEEIDGDDGIEAVRAKLMFDLQAAADKMKVAIFKDGEEEDSSRPWNLRTRRAACKAPSPSGGGGKSLTIERRKPGSSPSRTDVSAPRRGEKKERAKFSVSLSRQEIEEDFMAMTGHRPARRPKKRAKNVQKQLDTLFPGLWLTEVTPDSYKVPDFPETGKR</sequence>
<dbReference type="AlphaFoldDB" id="A0AA39AIM5"/>
<dbReference type="InterPro" id="IPR012438">
    <property type="entry name" value="DUF1639"/>
</dbReference>
<comment type="caution">
    <text evidence="2">The sequence shown here is derived from an EMBL/GenBank/DDBJ whole genome shotgun (WGS) entry which is preliminary data.</text>
</comment>
<feature type="region of interest" description="Disordered" evidence="1">
    <location>
        <begin position="1"/>
        <end position="27"/>
    </location>
</feature>
<dbReference type="EMBL" id="JARBHA010000001">
    <property type="protein sequence ID" value="KAJ9708211.1"/>
    <property type="molecule type" value="Genomic_DNA"/>
</dbReference>
<dbReference type="PANTHER" id="PTHR33130:SF43">
    <property type="entry name" value="OS01G0688600 PROTEIN"/>
    <property type="match status" value="1"/>
</dbReference>
<dbReference type="PANTHER" id="PTHR33130">
    <property type="entry name" value="PUTATIVE (DUF1639)-RELATED"/>
    <property type="match status" value="1"/>
</dbReference>
<feature type="compositionally biased region" description="Basic and acidic residues" evidence="1">
    <location>
        <begin position="55"/>
        <end position="75"/>
    </location>
</feature>
<dbReference type="Proteomes" id="UP001168098">
    <property type="component" value="Unassembled WGS sequence"/>
</dbReference>
<feature type="compositionally biased region" description="Basic and acidic residues" evidence="1">
    <location>
        <begin position="183"/>
        <end position="194"/>
    </location>
</feature>
<feature type="region of interest" description="Disordered" evidence="1">
    <location>
        <begin position="134"/>
        <end position="198"/>
    </location>
</feature>
<evidence type="ECO:0008006" key="4">
    <source>
        <dbReference type="Google" id="ProtNLM"/>
    </source>
</evidence>
<gene>
    <name evidence="2" type="ORF">PVL29_000327</name>
</gene>
<feature type="region of interest" description="Disordered" evidence="1">
    <location>
        <begin position="47"/>
        <end position="105"/>
    </location>
</feature>
<evidence type="ECO:0000313" key="2">
    <source>
        <dbReference type="EMBL" id="KAJ9708211.1"/>
    </source>
</evidence>
<organism evidence="2 3">
    <name type="scientific">Vitis rotundifolia</name>
    <name type="common">Muscadine grape</name>
    <dbReference type="NCBI Taxonomy" id="103349"/>
    <lineage>
        <taxon>Eukaryota</taxon>
        <taxon>Viridiplantae</taxon>
        <taxon>Streptophyta</taxon>
        <taxon>Embryophyta</taxon>
        <taxon>Tracheophyta</taxon>
        <taxon>Spermatophyta</taxon>
        <taxon>Magnoliopsida</taxon>
        <taxon>eudicotyledons</taxon>
        <taxon>Gunneridae</taxon>
        <taxon>Pentapetalae</taxon>
        <taxon>rosids</taxon>
        <taxon>Vitales</taxon>
        <taxon>Vitaceae</taxon>
        <taxon>Viteae</taxon>
        <taxon>Vitis</taxon>
    </lineage>
</organism>